<keyword evidence="3" id="KW-1185">Reference proteome</keyword>
<dbReference type="AlphaFoldDB" id="D7AYT8"/>
<accession>D7AYT8</accession>
<dbReference type="Proteomes" id="UP000002219">
    <property type="component" value="Chromosome 1"/>
</dbReference>
<evidence type="ECO:0000256" key="1">
    <source>
        <dbReference type="SAM" id="MobiDB-lite"/>
    </source>
</evidence>
<feature type="compositionally biased region" description="Low complexity" evidence="1">
    <location>
        <begin position="9"/>
        <end position="20"/>
    </location>
</feature>
<evidence type="ECO:0000313" key="2">
    <source>
        <dbReference type="EMBL" id="ADH68100.1"/>
    </source>
</evidence>
<evidence type="ECO:0000313" key="3">
    <source>
        <dbReference type="Proteomes" id="UP000002219"/>
    </source>
</evidence>
<organism evidence="2 3">
    <name type="scientific">Nocardiopsis dassonvillei (strain ATCC 23218 / DSM 43111 / CIP 107115 / JCM 7437 / KCTC 9190 / NBRC 14626 / NCTC 10488 / NRRL B-5397 / IMRU 509)</name>
    <name type="common">Actinomadura dassonvillei</name>
    <dbReference type="NCBI Taxonomy" id="446468"/>
    <lineage>
        <taxon>Bacteria</taxon>
        <taxon>Bacillati</taxon>
        <taxon>Actinomycetota</taxon>
        <taxon>Actinomycetes</taxon>
        <taxon>Streptosporangiales</taxon>
        <taxon>Nocardiopsidaceae</taxon>
        <taxon>Nocardiopsis</taxon>
    </lineage>
</organism>
<proteinExistence type="predicted"/>
<protein>
    <submittedName>
        <fullName evidence="2">Uncharacterized protein</fullName>
    </submittedName>
</protein>
<reference evidence="2 3" key="1">
    <citation type="journal article" date="2010" name="Stand. Genomic Sci.">
        <title>Complete genome sequence of Nocardiopsis dassonvillei type strain (IMRU 509).</title>
        <authorList>
            <person name="Sun H."/>
            <person name="Lapidus A."/>
            <person name="Nolan M."/>
            <person name="Lucas S."/>
            <person name="Del Rio T.G."/>
            <person name="Tice H."/>
            <person name="Cheng J.F."/>
            <person name="Tapia R."/>
            <person name="Han C."/>
            <person name="Goodwin L."/>
            <person name="Pitluck S."/>
            <person name="Pagani I."/>
            <person name="Ivanova N."/>
            <person name="Mavromatis K."/>
            <person name="Mikhailova N."/>
            <person name="Pati A."/>
            <person name="Chen A."/>
            <person name="Palaniappan K."/>
            <person name="Land M."/>
            <person name="Hauser L."/>
            <person name="Chang Y.J."/>
            <person name="Jeffries C.D."/>
            <person name="Djao O.D."/>
            <person name="Rohde M."/>
            <person name="Sikorski J."/>
            <person name="Goker M."/>
            <person name="Woyke T."/>
            <person name="Bristow J."/>
            <person name="Eisen J.A."/>
            <person name="Markowitz V."/>
            <person name="Hugenholtz P."/>
            <person name="Kyrpides N.C."/>
            <person name="Klenk H.P."/>
        </authorList>
    </citation>
    <scope>NUCLEOTIDE SEQUENCE [LARGE SCALE GENOMIC DNA]</scope>
    <source>
        <strain evidence="3">ATCC 23218 / DSM 43111 / CIP 107115 / JCM 7437 / KCTC 9190 / NBRC 14626 / NCTC 10488 / NRRL B-5397 / IMRU 509</strain>
    </source>
</reference>
<name>D7AYT8_NOCDD</name>
<sequence length="393" mass="42717">MPRSPGPSPSASHAPSDPLAAVRDRVLLHVKGTASAPLDRVSVESAGVVFSGKNAQDKAKEFVTEKGPGCPVVLDPSAYEDFHATPEEPFTLERQLRVDTRRTGVGATLEHLASNPVDLVLSPTRYLRCDDAGGRALDEAVRQINEAGVWGVVFSVPVDARWLTDRREHLVASLRRARAPKALILGDRGNPVGSGARARALREVLRACPETALLRTDLAALDAMAHGAAFASIGDTASVRHAVPPGKQGGGPGSKSSPDVIMPALMGYFHGSTLAERLRDSRRCDCLPCVEWGEARDNGEVGRPLTDFQDTSDTGGAHAHNMALWSRWWRELRSEHSYDDMRARWRGMCQRAHLEYEWHNRAISPRQDTFRASDALRYWAGAGDEGSPSSAAR</sequence>
<gene>
    <name evidence="2" type="ordered locus">Ndas_2685</name>
</gene>
<dbReference type="eggNOG" id="ENOG5031CU8">
    <property type="taxonomic scope" value="Bacteria"/>
</dbReference>
<dbReference type="HOGENOM" id="CLU_058973_0_0_11"/>
<dbReference type="EMBL" id="CP002040">
    <property type="protein sequence ID" value="ADH68100.1"/>
    <property type="molecule type" value="Genomic_DNA"/>
</dbReference>
<feature type="region of interest" description="Disordered" evidence="1">
    <location>
        <begin position="1"/>
        <end position="20"/>
    </location>
</feature>
<dbReference type="KEGG" id="nda:Ndas_2685"/>